<dbReference type="RefSeq" id="XP_014145549.1">
    <property type="nucleotide sequence ID" value="XM_014290074.1"/>
</dbReference>
<organism evidence="1 2">
    <name type="scientific">Sphaeroforma arctica JP610</name>
    <dbReference type="NCBI Taxonomy" id="667725"/>
    <lineage>
        <taxon>Eukaryota</taxon>
        <taxon>Ichthyosporea</taxon>
        <taxon>Ichthyophonida</taxon>
        <taxon>Sphaeroforma</taxon>
    </lineage>
</organism>
<accession>A0A0L0F4N9</accession>
<gene>
    <name evidence="1" type="ORF">SARC_15814</name>
</gene>
<protein>
    <submittedName>
        <fullName evidence="1">Uncharacterized protein</fullName>
    </submittedName>
</protein>
<evidence type="ECO:0000313" key="1">
    <source>
        <dbReference type="EMBL" id="KNC71647.1"/>
    </source>
</evidence>
<reference evidence="1 2" key="1">
    <citation type="submission" date="2011-02" db="EMBL/GenBank/DDBJ databases">
        <title>The Genome Sequence of Sphaeroforma arctica JP610.</title>
        <authorList>
            <consortium name="The Broad Institute Genome Sequencing Platform"/>
            <person name="Russ C."/>
            <person name="Cuomo C."/>
            <person name="Young S.K."/>
            <person name="Zeng Q."/>
            <person name="Gargeya S."/>
            <person name="Alvarado L."/>
            <person name="Berlin A."/>
            <person name="Chapman S.B."/>
            <person name="Chen Z."/>
            <person name="Freedman E."/>
            <person name="Gellesch M."/>
            <person name="Goldberg J."/>
            <person name="Griggs A."/>
            <person name="Gujja S."/>
            <person name="Heilman E."/>
            <person name="Heiman D."/>
            <person name="Howarth C."/>
            <person name="Mehta T."/>
            <person name="Neiman D."/>
            <person name="Pearson M."/>
            <person name="Roberts A."/>
            <person name="Saif S."/>
            <person name="Shea T."/>
            <person name="Shenoy N."/>
            <person name="Sisk P."/>
            <person name="Stolte C."/>
            <person name="Sykes S."/>
            <person name="White J."/>
            <person name="Yandava C."/>
            <person name="Burger G."/>
            <person name="Gray M.W."/>
            <person name="Holland P.W.H."/>
            <person name="King N."/>
            <person name="Lang F.B.F."/>
            <person name="Roger A.J."/>
            <person name="Ruiz-Trillo I."/>
            <person name="Haas B."/>
            <person name="Nusbaum C."/>
            <person name="Birren B."/>
        </authorList>
    </citation>
    <scope>NUCLEOTIDE SEQUENCE [LARGE SCALE GENOMIC DNA]</scope>
    <source>
        <strain evidence="1 2">JP610</strain>
    </source>
</reference>
<dbReference type="Proteomes" id="UP000054560">
    <property type="component" value="Unassembled WGS sequence"/>
</dbReference>
<sequence>QTTEHCCISYIELQSRRGWKPFSADDEPSSESYTDAIYAQWEHRMMRQALYMEEALRYLSLYSKGVQTQHLGLPDAIQPQSDELLDPLIAQTRDLVVKTATLVNCMQILFARRSNDNEDDGHD</sequence>
<feature type="non-terminal residue" evidence="1">
    <location>
        <position position="1"/>
    </location>
</feature>
<dbReference type="EMBL" id="KQ248387">
    <property type="protein sequence ID" value="KNC71647.1"/>
    <property type="molecule type" value="Genomic_DNA"/>
</dbReference>
<keyword evidence="2" id="KW-1185">Reference proteome</keyword>
<name>A0A0L0F4N9_9EUKA</name>
<evidence type="ECO:0000313" key="2">
    <source>
        <dbReference type="Proteomes" id="UP000054560"/>
    </source>
</evidence>
<dbReference type="GeneID" id="25916318"/>
<dbReference type="AlphaFoldDB" id="A0A0L0F4N9"/>
<proteinExistence type="predicted"/>